<evidence type="ECO:0000256" key="5">
    <source>
        <dbReference type="SAM" id="Phobius"/>
    </source>
</evidence>
<dbReference type="AlphaFoldDB" id="A0A2S4V082"/>
<dbReference type="PANTHER" id="PTHR13501:SF10">
    <property type="entry name" value="LARGE RIBOSOMAL SUBUNIT PROTEIN UL22M"/>
    <property type="match status" value="1"/>
</dbReference>
<dbReference type="GO" id="GO:0006412">
    <property type="term" value="P:translation"/>
    <property type="evidence" value="ECO:0007669"/>
    <property type="project" value="InterPro"/>
</dbReference>
<keyword evidence="5" id="KW-0812">Transmembrane</keyword>
<keyword evidence="5" id="KW-1133">Transmembrane helix</keyword>
<evidence type="ECO:0000313" key="7">
    <source>
        <dbReference type="Proteomes" id="UP000238274"/>
    </source>
</evidence>
<evidence type="ECO:0000256" key="3">
    <source>
        <dbReference type="ARBA" id="ARBA00023274"/>
    </source>
</evidence>
<reference evidence="7" key="3">
    <citation type="journal article" date="2018" name="Mol. Plant Microbe Interact.">
        <title>Genome sequence resources for the wheat stripe rust pathogen (Puccinia striiformis f. sp. tritici) and the barley stripe rust pathogen (Puccinia striiformis f. sp. hordei).</title>
        <authorList>
            <person name="Xia C."/>
            <person name="Wang M."/>
            <person name="Yin C."/>
            <person name="Cornejo O.E."/>
            <person name="Hulbert S.H."/>
            <person name="Chen X."/>
        </authorList>
    </citation>
    <scope>NUCLEOTIDE SEQUENCE [LARGE SCALE GENOMIC DNA]</scope>
    <source>
        <strain evidence="7">93TX-2</strain>
    </source>
</reference>
<dbReference type="Proteomes" id="UP000238274">
    <property type="component" value="Unassembled WGS sequence"/>
</dbReference>
<comment type="caution">
    <text evidence="6">The sequence shown here is derived from an EMBL/GenBank/DDBJ whole genome shotgun (WGS) entry which is preliminary data.</text>
</comment>
<organism evidence="6 7">
    <name type="scientific">Puccinia striiformis</name>
    <dbReference type="NCBI Taxonomy" id="27350"/>
    <lineage>
        <taxon>Eukaryota</taxon>
        <taxon>Fungi</taxon>
        <taxon>Dikarya</taxon>
        <taxon>Basidiomycota</taxon>
        <taxon>Pucciniomycotina</taxon>
        <taxon>Pucciniomycetes</taxon>
        <taxon>Pucciniales</taxon>
        <taxon>Pucciniaceae</taxon>
        <taxon>Puccinia</taxon>
    </lineage>
</organism>
<evidence type="ECO:0000256" key="2">
    <source>
        <dbReference type="ARBA" id="ARBA00022980"/>
    </source>
</evidence>
<proteinExistence type="inferred from homology"/>
<dbReference type="VEuPathDB" id="FungiDB:PSTT_16019"/>
<feature type="transmembrane region" description="Helical" evidence="5">
    <location>
        <begin position="132"/>
        <end position="151"/>
    </location>
</feature>
<dbReference type="InterPro" id="IPR001063">
    <property type="entry name" value="Ribosomal_uL22"/>
</dbReference>
<evidence type="ECO:0000256" key="4">
    <source>
        <dbReference type="RuleBase" id="RU004005"/>
    </source>
</evidence>
<gene>
    <name evidence="6" type="ORF">PSHT_11874</name>
</gene>
<sequence length="299" mass="33417">MKAVISTRSLQTTIRLSNIQRTFSSTTSQLNETPAKGGVSPHKISILKRQAVANADASYESLPPMTSGFDKLTIKDPKSFLRPRIHFSSLPKLALKLTRPAKETEAYGINFGDYPGKKMTVIGKNGKLNSELPIVIPLVIMLAQIYWLYLIKTSKTADLINRHRMSVDQALIQMRFSHKAIAAKVLTVLLKAKQEAIERGFKSDRLVIAEAWVTKGFHTSELQVRARGRHGKMSHPTAKFNLVLRQSIDANKLALQRRLALKEANRRLTQRGTIPGSPIRLPADGVIPTSIAHRPFWGW</sequence>
<dbReference type="Gene3D" id="3.90.470.10">
    <property type="entry name" value="Ribosomal protein L22/L17"/>
    <property type="match status" value="1"/>
</dbReference>
<comment type="similarity">
    <text evidence="1 4">Belongs to the universal ribosomal protein uL22 family.</text>
</comment>
<reference evidence="7" key="2">
    <citation type="journal article" date="2018" name="BMC Genomics">
        <title>Genomic insights into host adaptation between the wheat stripe rust pathogen (Puccinia striiformis f. sp. tritici) and the barley stripe rust pathogen (Puccinia striiformis f. sp. hordei).</title>
        <authorList>
            <person name="Xia C."/>
            <person name="Wang M."/>
            <person name="Yin C."/>
            <person name="Cornejo O.E."/>
            <person name="Hulbert S.H."/>
            <person name="Chen X."/>
        </authorList>
    </citation>
    <scope>NUCLEOTIDE SEQUENCE [LARGE SCALE GENOMIC DNA]</scope>
    <source>
        <strain evidence="7">93TX-2</strain>
    </source>
</reference>
<dbReference type="GO" id="GO:0015934">
    <property type="term" value="C:large ribosomal subunit"/>
    <property type="evidence" value="ECO:0007669"/>
    <property type="project" value="InterPro"/>
</dbReference>
<evidence type="ECO:0000313" key="6">
    <source>
        <dbReference type="EMBL" id="POW02936.1"/>
    </source>
</evidence>
<keyword evidence="2 4" id="KW-0689">Ribosomal protein</keyword>
<dbReference type="GO" id="GO:0003735">
    <property type="term" value="F:structural constituent of ribosome"/>
    <property type="evidence" value="ECO:0007669"/>
    <property type="project" value="InterPro"/>
</dbReference>
<dbReference type="SUPFAM" id="SSF54843">
    <property type="entry name" value="Ribosomal protein L22"/>
    <property type="match status" value="1"/>
</dbReference>
<dbReference type="InterPro" id="IPR036394">
    <property type="entry name" value="Ribosomal_uL22_sf"/>
</dbReference>
<keyword evidence="5" id="KW-0472">Membrane</keyword>
<evidence type="ECO:0008006" key="8">
    <source>
        <dbReference type="Google" id="ProtNLM"/>
    </source>
</evidence>
<dbReference type="PANTHER" id="PTHR13501">
    <property type="entry name" value="CHLOROPLAST 50S RIBOSOMAL PROTEIN L22-RELATED"/>
    <property type="match status" value="1"/>
</dbReference>
<protein>
    <recommendedName>
        <fullName evidence="8">Ribosomal protein L22</fullName>
    </recommendedName>
</protein>
<dbReference type="VEuPathDB" id="FungiDB:PSHT_11874"/>
<accession>A0A2S4V082</accession>
<reference evidence="6 7" key="1">
    <citation type="submission" date="2017-12" db="EMBL/GenBank/DDBJ databases">
        <title>Gene loss provides genomic basis for host adaptation in cereal stripe rust fungi.</title>
        <authorList>
            <person name="Xia C."/>
        </authorList>
    </citation>
    <scope>NUCLEOTIDE SEQUENCE [LARGE SCALE GENOMIC DNA]</scope>
    <source>
        <strain evidence="6 7">93TX-2</strain>
    </source>
</reference>
<dbReference type="InterPro" id="IPR047867">
    <property type="entry name" value="Ribosomal_uL22_bac/org-type"/>
</dbReference>
<name>A0A2S4V082_9BASI</name>
<keyword evidence="3 4" id="KW-0687">Ribonucleoprotein</keyword>
<dbReference type="OrthoDB" id="416470at2759"/>
<keyword evidence="7" id="KW-1185">Reference proteome</keyword>
<evidence type="ECO:0000256" key="1">
    <source>
        <dbReference type="ARBA" id="ARBA00009451"/>
    </source>
</evidence>
<dbReference type="Pfam" id="PF00237">
    <property type="entry name" value="Ribosomal_L22"/>
    <property type="match status" value="1"/>
</dbReference>
<dbReference type="EMBL" id="PKSM01000206">
    <property type="protein sequence ID" value="POW02936.1"/>
    <property type="molecule type" value="Genomic_DNA"/>
</dbReference>